<protein>
    <submittedName>
        <fullName evidence="4">MurR/RpiR family transcriptional regulator</fullName>
    </submittedName>
</protein>
<gene>
    <name evidence="4" type="ORF">LA749_01000</name>
</gene>
<accession>A0A5P5ZGA2</accession>
<dbReference type="EMBL" id="CP044496">
    <property type="protein sequence ID" value="QFG50687.1"/>
    <property type="molecule type" value="Genomic_DNA"/>
</dbReference>
<dbReference type="InterPro" id="IPR009057">
    <property type="entry name" value="Homeodomain-like_sf"/>
</dbReference>
<keyword evidence="2" id="KW-0238">DNA-binding</keyword>
<name>A0A5P5ZGA2_9LACO</name>
<dbReference type="InterPro" id="IPR036388">
    <property type="entry name" value="WH-like_DNA-bd_sf"/>
</dbReference>
<evidence type="ECO:0000313" key="4">
    <source>
        <dbReference type="EMBL" id="QFG50687.1"/>
    </source>
</evidence>
<dbReference type="Gene3D" id="1.10.10.10">
    <property type="entry name" value="Winged helix-like DNA-binding domain superfamily/Winged helix DNA-binding domain"/>
    <property type="match status" value="1"/>
</dbReference>
<dbReference type="CDD" id="cd05013">
    <property type="entry name" value="SIS_RpiR"/>
    <property type="match status" value="1"/>
</dbReference>
<evidence type="ECO:0000256" key="2">
    <source>
        <dbReference type="ARBA" id="ARBA00023125"/>
    </source>
</evidence>
<evidence type="ECO:0000256" key="3">
    <source>
        <dbReference type="ARBA" id="ARBA00023163"/>
    </source>
</evidence>
<sequence>MNFFEIASSHLKDLTENEHKLFEFVVSNMEEINGKSIRDVASMAYVSTATFIRFVRKIGFSGYSEFATVIKFTLINRNENPDKNIFYTENNSYRESYLKNIEETIRVLKEKQLNLIASDLRKKPDIYFFAKDTTKHLVEYLDFIYSMAGFRVFFPRDENYRKIAEKQINSNSIVFIMSYNGENKEFIQLISELIKKDKAPLIVSITGADNNTIQNLSNINFYLFTDELKVNGVDISSRISVAIIMELILYQYIYNK</sequence>
<dbReference type="Gene3D" id="3.40.50.10490">
    <property type="entry name" value="Glucose-6-phosphate isomerase like protein, domain 1"/>
    <property type="match status" value="1"/>
</dbReference>
<dbReference type="Pfam" id="PF01418">
    <property type="entry name" value="HTH_6"/>
    <property type="match status" value="1"/>
</dbReference>
<dbReference type="AlphaFoldDB" id="A0A5P5ZGA2"/>
<dbReference type="SUPFAM" id="SSF46689">
    <property type="entry name" value="Homeodomain-like"/>
    <property type="match status" value="1"/>
</dbReference>
<dbReference type="InterPro" id="IPR000281">
    <property type="entry name" value="HTH_RpiR"/>
</dbReference>
<dbReference type="SUPFAM" id="SSF53697">
    <property type="entry name" value="SIS domain"/>
    <property type="match status" value="1"/>
</dbReference>
<dbReference type="PROSITE" id="PS51071">
    <property type="entry name" value="HTH_RPIR"/>
    <property type="match status" value="1"/>
</dbReference>
<organism evidence="4 5">
    <name type="scientific">Lactobacillus acetotolerans</name>
    <dbReference type="NCBI Taxonomy" id="1600"/>
    <lineage>
        <taxon>Bacteria</taxon>
        <taxon>Bacillati</taxon>
        <taxon>Bacillota</taxon>
        <taxon>Bacilli</taxon>
        <taxon>Lactobacillales</taxon>
        <taxon>Lactobacillaceae</taxon>
        <taxon>Lactobacillus</taxon>
    </lineage>
</organism>
<dbReference type="InterPro" id="IPR047640">
    <property type="entry name" value="RpiR-like"/>
</dbReference>
<dbReference type="GO" id="GO:0003700">
    <property type="term" value="F:DNA-binding transcription factor activity"/>
    <property type="evidence" value="ECO:0007669"/>
    <property type="project" value="InterPro"/>
</dbReference>
<evidence type="ECO:0000256" key="1">
    <source>
        <dbReference type="ARBA" id="ARBA00023015"/>
    </source>
</evidence>
<dbReference type="GO" id="GO:0097367">
    <property type="term" value="F:carbohydrate derivative binding"/>
    <property type="evidence" value="ECO:0007669"/>
    <property type="project" value="InterPro"/>
</dbReference>
<dbReference type="GeneID" id="78211553"/>
<dbReference type="InterPro" id="IPR035472">
    <property type="entry name" value="RpiR-like_SIS"/>
</dbReference>
<dbReference type="Pfam" id="PF01380">
    <property type="entry name" value="SIS"/>
    <property type="match status" value="1"/>
</dbReference>
<reference evidence="4 5" key="1">
    <citation type="submission" date="2019-09" db="EMBL/GenBank/DDBJ databases">
        <title>Genome sequencing of Lactobacillus acetotolerans.</title>
        <authorList>
            <person name="Kim K."/>
        </authorList>
    </citation>
    <scope>NUCLEOTIDE SEQUENCE [LARGE SCALE GENOMIC DNA]</scope>
    <source>
        <strain evidence="4 5">LA749</strain>
    </source>
</reference>
<dbReference type="InterPro" id="IPR046348">
    <property type="entry name" value="SIS_dom_sf"/>
</dbReference>
<dbReference type="GO" id="GO:0003677">
    <property type="term" value="F:DNA binding"/>
    <property type="evidence" value="ECO:0007669"/>
    <property type="project" value="UniProtKB-KW"/>
</dbReference>
<dbReference type="Proteomes" id="UP000325393">
    <property type="component" value="Chromosome"/>
</dbReference>
<dbReference type="GO" id="GO:1901135">
    <property type="term" value="P:carbohydrate derivative metabolic process"/>
    <property type="evidence" value="ECO:0007669"/>
    <property type="project" value="InterPro"/>
</dbReference>
<dbReference type="RefSeq" id="WP_056970122.1">
    <property type="nucleotide sequence ID" value="NZ_CP044496.1"/>
</dbReference>
<keyword evidence="1" id="KW-0805">Transcription regulation</keyword>
<dbReference type="PANTHER" id="PTHR30514">
    <property type="entry name" value="GLUCOKINASE"/>
    <property type="match status" value="1"/>
</dbReference>
<dbReference type="InterPro" id="IPR001347">
    <property type="entry name" value="SIS_dom"/>
</dbReference>
<dbReference type="PANTHER" id="PTHR30514:SF10">
    <property type="entry name" value="MURR_RPIR FAMILY TRANSCRIPTIONAL REGULATOR"/>
    <property type="match status" value="1"/>
</dbReference>
<proteinExistence type="predicted"/>
<evidence type="ECO:0000313" key="5">
    <source>
        <dbReference type="Proteomes" id="UP000325393"/>
    </source>
</evidence>
<keyword evidence="3" id="KW-0804">Transcription</keyword>